<dbReference type="RefSeq" id="XP_030377185.1">
    <property type="nucleotide sequence ID" value="XM_030521325.1"/>
</dbReference>
<dbReference type="AlphaFoldDB" id="A0A6J2TNT7"/>
<dbReference type="OrthoDB" id="2262349at2759"/>
<feature type="active site" description="Nucleophile" evidence="9">
    <location>
        <position position="197"/>
    </location>
</feature>
<evidence type="ECO:0000256" key="3">
    <source>
        <dbReference type="ARBA" id="ARBA00022670"/>
    </source>
</evidence>
<keyword evidence="12" id="KW-0732">Signal</keyword>
<comment type="catalytic activity">
    <reaction evidence="1">
        <text>Cleavage of a beta-linked Asp residue from the N-terminus of a polypeptide.</text>
        <dbReference type="EC" id="3.4.19.5"/>
    </reaction>
</comment>
<dbReference type="GeneID" id="115626073"/>
<evidence type="ECO:0000256" key="6">
    <source>
        <dbReference type="ARBA" id="ARBA00049366"/>
    </source>
</evidence>
<organism evidence="13 14">
    <name type="scientific">Drosophila lebanonensis</name>
    <name type="common">Fruit fly</name>
    <name type="synonym">Scaptodrosophila lebanonensis</name>
    <dbReference type="NCBI Taxonomy" id="7225"/>
    <lineage>
        <taxon>Eukaryota</taxon>
        <taxon>Metazoa</taxon>
        <taxon>Ecdysozoa</taxon>
        <taxon>Arthropoda</taxon>
        <taxon>Hexapoda</taxon>
        <taxon>Insecta</taxon>
        <taxon>Pterygota</taxon>
        <taxon>Neoptera</taxon>
        <taxon>Endopterygota</taxon>
        <taxon>Diptera</taxon>
        <taxon>Brachycera</taxon>
        <taxon>Muscomorpha</taxon>
        <taxon>Ephydroidea</taxon>
        <taxon>Drosophilidae</taxon>
        <taxon>Scaptodrosophila</taxon>
    </lineage>
</organism>
<sequence>MQKFFAGLGLLTMIGLTGSVQAREACTYEPTVLVHGGAGDVSDAAIPNKKLGVKLAARKGFEILRYTGSVLDAVEAAVNSLEADPNFNAGYGSVLNWDGEVEMDAAIMNGADLSAGCVSLARDIINPISLARRIMESTKHRYIAGPGAMRIAEQEGFNLLPPGALITEAAIKALQDYKNSLNATQTQKGVVYGSPGTVGAVAIDACGNVAAATSTGGLTGKLPGRIGDSPILGGGTYADNESGAVSATGHGETIMRYNVVARMLALVEHGNYTAQEAAVQVLEQMTQRFNETAGIIAVDYRGQLGIYFTSNRMSWAYQRGNQVHFGVDAGEDEIEFGEPRTTDN</sequence>
<dbReference type="GO" id="GO:0004067">
    <property type="term" value="F:asparaginase activity"/>
    <property type="evidence" value="ECO:0007669"/>
    <property type="project" value="UniProtKB-EC"/>
</dbReference>
<dbReference type="PANTHER" id="PTHR10188:SF41">
    <property type="entry name" value="ISOASPARTYL PEPTIDASE_L-ASPARAGINASE"/>
    <property type="match status" value="1"/>
</dbReference>
<dbReference type="GO" id="GO:0005737">
    <property type="term" value="C:cytoplasm"/>
    <property type="evidence" value="ECO:0007669"/>
    <property type="project" value="TreeGrafter"/>
</dbReference>
<evidence type="ECO:0000256" key="5">
    <source>
        <dbReference type="ARBA" id="ARBA00022813"/>
    </source>
</evidence>
<dbReference type="GO" id="GO:0033345">
    <property type="term" value="P:L-asparagine catabolic process via L-aspartate"/>
    <property type="evidence" value="ECO:0007669"/>
    <property type="project" value="TreeGrafter"/>
</dbReference>
<dbReference type="Proteomes" id="UP000504634">
    <property type="component" value="Unplaced"/>
</dbReference>
<keyword evidence="13" id="KW-1185">Reference proteome</keyword>
<evidence type="ECO:0000256" key="4">
    <source>
        <dbReference type="ARBA" id="ARBA00022801"/>
    </source>
</evidence>
<evidence type="ECO:0000256" key="2">
    <source>
        <dbReference type="ARBA" id="ARBA00010872"/>
    </source>
</evidence>
<evidence type="ECO:0000256" key="11">
    <source>
        <dbReference type="PIRSR" id="PIRSR600246-3"/>
    </source>
</evidence>
<feature type="chain" id="PRO_5026829899" evidence="12">
    <location>
        <begin position="23"/>
        <end position="344"/>
    </location>
</feature>
<feature type="binding site" evidence="10">
    <location>
        <begin position="225"/>
        <end position="228"/>
    </location>
    <ligand>
        <name>substrate</name>
    </ligand>
</feature>
<keyword evidence="3" id="KW-0645">Protease</keyword>
<dbReference type="GO" id="GO:0006508">
    <property type="term" value="P:proteolysis"/>
    <property type="evidence" value="ECO:0007669"/>
    <property type="project" value="UniProtKB-KW"/>
</dbReference>
<comment type="similarity">
    <text evidence="2">Belongs to the Ntn-hydrolase family.</text>
</comment>
<accession>A0A6J2TNT7</accession>
<protein>
    <submittedName>
        <fullName evidence="14">Probable isoaspartyl peptidase/L-asparaginase GA20639</fullName>
    </submittedName>
</protein>
<dbReference type="Gene3D" id="3.60.20.30">
    <property type="entry name" value="(Glycosyl)asparaginase"/>
    <property type="match status" value="1"/>
</dbReference>
<keyword evidence="5" id="KW-0068">Autocatalytic cleavage</keyword>
<evidence type="ECO:0000256" key="10">
    <source>
        <dbReference type="PIRSR" id="PIRSR600246-2"/>
    </source>
</evidence>
<evidence type="ECO:0000256" key="8">
    <source>
        <dbReference type="ARBA" id="ARBA00061780"/>
    </source>
</evidence>
<evidence type="ECO:0000256" key="1">
    <source>
        <dbReference type="ARBA" id="ARBA00000306"/>
    </source>
</evidence>
<dbReference type="PANTHER" id="PTHR10188">
    <property type="entry name" value="L-ASPARAGINASE"/>
    <property type="match status" value="1"/>
</dbReference>
<dbReference type="CDD" id="cd04702">
    <property type="entry name" value="ASRGL1_like"/>
    <property type="match status" value="1"/>
</dbReference>
<gene>
    <name evidence="14" type="primary">LOC115626073</name>
</gene>
<comment type="function">
    <text evidence="7">Has both L-asparaginase and beta-aspartyl peptidase activity. Does not have aspartylglucosaminidase activity and is inactive toward GlcNAc-L-Asn. Likewise, has no activity toward glutamine.</text>
</comment>
<dbReference type="SUPFAM" id="SSF56235">
    <property type="entry name" value="N-terminal nucleophile aminohydrolases (Ntn hydrolases)"/>
    <property type="match status" value="1"/>
</dbReference>
<comment type="subunit">
    <text evidence="8">Heterodimer of an alpha and beta chain produced by autocleavage.</text>
</comment>
<dbReference type="FunFam" id="3.60.20.30:FF:000001">
    <property type="entry name" value="Isoaspartyl peptidase/L-asparaginase"/>
    <property type="match status" value="1"/>
</dbReference>
<name>A0A6J2TNT7_DROLE</name>
<reference evidence="14" key="1">
    <citation type="submission" date="2025-08" db="UniProtKB">
        <authorList>
            <consortium name="RefSeq"/>
        </authorList>
    </citation>
    <scope>IDENTIFICATION</scope>
    <source>
        <strain evidence="14">11010-0011.00</strain>
        <tissue evidence="14">Whole body</tissue>
    </source>
</reference>
<feature type="binding site" evidence="10">
    <location>
        <begin position="248"/>
        <end position="251"/>
    </location>
    <ligand>
        <name>substrate</name>
    </ligand>
</feature>
<dbReference type="InterPro" id="IPR029055">
    <property type="entry name" value="Ntn_hydrolases_N"/>
</dbReference>
<comment type="catalytic activity">
    <reaction evidence="6">
        <text>L-asparagine + H2O = L-aspartate + NH4(+)</text>
        <dbReference type="Rhea" id="RHEA:21016"/>
        <dbReference type="ChEBI" id="CHEBI:15377"/>
        <dbReference type="ChEBI" id="CHEBI:28938"/>
        <dbReference type="ChEBI" id="CHEBI:29991"/>
        <dbReference type="ChEBI" id="CHEBI:58048"/>
        <dbReference type="EC" id="3.5.1.1"/>
    </reaction>
</comment>
<feature type="site" description="Cleavage; by autolysis" evidence="11">
    <location>
        <begin position="196"/>
        <end position="197"/>
    </location>
</feature>
<evidence type="ECO:0000256" key="7">
    <source>
        <dbReference type="ARBA" id="ARBA00054922"/>
    </source>
</evidence>
<keyword evidence="4" id="KW-0378">Hydrolase</keyword>
<dbReference type="InterPro" id="IPR000246">
    <property type="entry name" value="Peptidase_T2"/>
</dbReference>
<evidence type="ECO:0000313" key="13">
    <source>
        <dbReference type="Proteomes" id="UP000504634"/>
    </source>
</evidence>
<dbReference type="InterPro" id="IPR033844">
    <property type="entry name" value="ASRGL1_meta"/>
</dbReference>
<feature type="signal peptide" evidence="12">
    <location>
        <begin position="1"/>
        <end position="22"/>
    </location>
</feature>
<dbReference type="GO" id="GO:0008798">
    <property type="term" value="F:beta-aspartyl-peptidase activity"/>
    <property type="evidence" value="ECO:0007669"/>
    <property type="project" value="UniProtKB-EC"/>
</dbReference>
<proteinExistence type="inferred from homology"/>
<evidence type="ECO:0000313" key="14">
    <source>
        <dbReference type="RefSeq" id="XP_030377185.1"/>
    </source>
</evidence>
<evidence type="ECO:0000256" key="9">
    <source>
        <dbReference type="PIRSR" id="PIRSR600246-1"/>
    </source>
</evidence>
<dbReference type="Pfam" id="PF01112">
    <property type="entry name" value="Asparaginase_2"/>
    <property type="match status" value="1"/>
</dbReference>
<evidence type="ECO:0000256" key="12">
    <source>
        <dbReference type="SAM" id="SignalP"/>
    </source>
</evidence>